<dbReference type="EMBL" id="VSSQ01105995">
    <property type="protein sequence ID" value="MPN45823.1"/>
    <property type="molecule type" value="Genomic_DNA"/>
</dbReference>
<dbReference type="PANTHER" id="PTHR11727:SF7">
    <property type="entry name" value="DIMETHYLADENOSINE TRANSFERASE-RELATED"/>
    <property type="match status" value="1"/>
</dbReference>
<keyword evidence="4" id="KW-0694">RNA-binding</keyword>
<protein>
    <submittedName>
        <fullName evidence="5">Ribosomal RNA small subunit methyltransferase A</fullName>
        <ecNumber evidence="5">2.1.1.-</ecNumber>
    </submittedName>
</protein>
<evidence type="ECO:0000256" key="2">
    <source>
        <dbReference type="ARBA" id="ARBA00022679"/>
    </source>
</evidence>
<dbReference type="EC" id="2.1.1.-" evidence="5"/>
<proteinExistence type="predicted"/>
<dbReference type="GO" id="GO:0005829">
    <property type="term" value="C:cytosol"/>
    <property type="evidence" value="ECO:0007669"/>
    <property type="project" value="TreeGrafter"/>
</dbReference>
<dbReference type="InterPro" id="IPR029063">
    <property type="entry name" value="SAM-dependent_MTases_sf"/>
</dbReference>
<dbReference type="GO" id="GO:0000179">
    <property type="term" value="F:rRNA (adenine-N6,N6-)-dimethyltransferase activity"/>
    <property type="evidence" value="ECO:0007669"/>
    <property type="project" value="TreeGrafter"/>
</dbReference>
<comment type="caution">
    <text evidence="5">The sequence shown here is derived from an EMBL/GenBank/DDBJ whole genome shotgun (WGS) entry which is preliminary data.</text>
</comment>
<dbReference type="PROSITE" id="PS51689">
    <property type="entry name" value="SAM_RNA_A_N6_MT"/>
    <property type="match status" value="1"/>
</dbReference>
<keyword evidence="1 5" id="KW-0489">Methyltransferase</keyword>
<name>A0A645IEJ5_9ZZZZ</name>
<dbReference type="SUPFAM" id="SSF53335">
    <property type="entry name" value="S-adenosyl-L-methionine-dependent methyltransferases"/>
    <property type="match status" value="1"/>
</dbReference>
<dbReference type="InterPro" id="IPR001737">
    <property type="entry name" value="KsgA/Erm"/>
</dbReference>
<dbReference type="InterPro" id="IPR023165">
    <property type="entry name" value="rRNA_Ade_diMease-like_C"/>
</dbReference>
<evidence type="ECO:0000256" key="3">
    <source>
        <dbReference type="ARBA" id="ARBA00022691"/>
    </source>
</evidence>
<dbReference type="GO" id="GO:0003723">
    <property type="term" value="F:RNA binding"/>
    <property type="evidence" value="ECO:0007669"/>
    <property type="project" value="UniProtKB-KW"/>
</dbReference>
<reference evidence="5" key="1">
    <citation type="submission" date="2019-08" db="EMBL/GenBank/DDBJ databases">
        <authorList>
            <person name="Kucharzyk K."/>
            <person name="Murdoch R.W."/>
            <person name="Higgins S."/>
            <person name="Loffler F."/>
        </authorList>
    </citation>
    <scope>NUCLEOTIDE SEQUENCE</scope>
</reference>
<evidence type="ECO:0000313" key="5">
    <source>
        <dbReference type="EMBL" id="MPN45823.1"/>
    </source>
</evidence>
<evidence type="ECO:0000256" key="1">
    <source>
        <dbReference type="ARBA" id="ARBA00022603"/>
    </source>
</evidence>
<keyword evidence="2 5" id="KW-0808">Transferase</keyword>
<evidence type="ECO:0000256" key="4">
    <source>
        <dbReference type="ARBA" id="ARBA00022884"/>
    </source>
</evidence>
<gene>
    <name evidence="5" type="primary">rsmA_44</name>
    <name evidence="5" type="ORF">SDC9_193395</name>
</gene>
<dbReference type="PANTHER" id="PTHR11727">
    <property type="entry name" value="DIMETHYLADENOSINE TRANSFERASE"/>
    <property type="match status" value="1"/>
</dbReference>
<dbReference type="Gene3D" id="1.10.8.100">
    <property type="entry name" value="Ribosomal RNA adenine dimethylase-like, domain 2"/>
    <property type="match status" value="1"/>
</dbReference>
<keyword evidence="3" id="KW-0949">S-adenosyl-L-methionine</keyword>
<accession>A0A645IEJ5</accession>
<sequence>MVNVFADIRIIKYVSKNDFLPRPKIDSIVVEFLFNNKNEVDKSLFIKVVKTIFAQRRKTIYNNLNQRINNKEISERILNECNIELSQRAEDLDIIKFIELAQKISTYKEVDLL</sequence>
<dbReference type="Pfam" id="PF00398">
    <property type="entry name" value="RrnaAD"/>
    <property type="match status" value="1"/>
</dbReference>
<organism evidence="5">
    <name type="scientific">bioreactor metagenome</name>
    <dbReference type="NCBI Taxonomy" id="1076179"/>
    <lineage>
        <taxon>unclassified sequences</taxon>
        <taxon>metagenomes</taxon>
        <taxon>ecological metagenomes</taxon>
    </lineage>
</organism>
<dbReference type="Gene3D" id="3.40.50.150">
    <property type="entry name" value="Vaccinia Virus protein VP39"/>
    <property type="match status" value="1"/>
</dbReference>
<dbReference type="AlphaFoldDB" id="A0A645IEJ5"/>